<reference evidence="10 11" key="1">
    <citation type="journal article" date="2015" name="Int. J. Syst. Evol. Microbiol.">
        <title>M ethanocaldococcus bathoardescens sp. nov., a hyperthermophilic methanogen isolated from a volcanically active deep-sea hydrothermal vent.</title>
        <authorList>
            <person name="Stewart L.C."/>
            <person name="Jung J.H."/>
            <person name="Kim Y.T."/>
            <person name="Kwon S.W."/>
            <person name="Park C.S."/>
            <person name="Holden J.F."/>
        </authorList>
    </citation>
    <scope>NUCLEOTIDE SEQUENCE [LARGE SCALE GENOMIC DNA]</scope>
    <source>
        <strain evidence="10 11">JH146</strain>
    </source>
</reference>
<evidence type="ECO:0000256" key="3">
    <source>
        <dbReference type="ARBA" id="ARBA00011881"/>
    </source>
</evidence>
<dbReference type="EMBL" id="CP009149">
    <property type="protein sequence ID" value="AIJ05456.1"/>
    <property type="molecule type" value="Genomic_DNA"/>
</dbReference>
<evidence type="ECO:0000313" key="11">
    <source>
        <dbReference type="Proteomes" id="UP000028781"/>
    </source>
</evidence>
<dbReference type="FunFam" id="3.40.309.10:FF:000018">
    <property type="entry name" value="Alpha-aminoadipic semialdehyde dehydrogenase"/>
    <property type="match status" value="1"/>
</dbReference>
<dbReference type="HOGENOM" id="CLU_005391_1_0_2"/>
<dbReference type="KEGG" id="mjh:JH146_0607"/>
<dbReference type="InterPro" id="IPR016163">
    <property type="entry name" value="Ald_DH_C"/>
</dbReference>
<evidence type="ECO:0000313" key="10">
    <source>
        <dbReference type="EMBL" id="AIJ05456.1"/>
    </source>
</evidence>
<comment type="subunit">
    <text evidence="3">Homotetramer.</text>
</comment>
<evidence type="ECO:0000256" key="6">
    <source>
        <dbReference type="ARBA" id="ARBA00023002"/>
    </source>
</evidence>
<dbReference type="NCBIfam" id="NF040648">
    <property type="entry name" value="lactal_redase_Meth"/>
    <property type="match status" value="1"/>
</dbReference>
<dbReference type="EC" id="1.2.1.22" evidence="4"/>
<dbReference type="Gene3D" id="3.40.605.10">
    <property type="entry name" value="Aldehyde Dehydrogenase, Chain A, domain 1"/>
    <property type="match status" value="1"/>
</dbReference>
<comment type="catalytic activity">
    <reaction evidence="8">
        <text>(S)-lactaldehyde + NAD(+) + H2O = (S)-lactate + NADH + 2 H(+)</text>
        <dbReference type="Rhea" id="RHEA:14277"/>
        <dbReference type="ChEBI" id="CHEBI:15377"/>
        <dbReference type="ChEBI" id="CHEBI:15378"/>
        <dbReference type="ChEBI" id="CHEBI:16651"/>
        <dbReference type="ChEBI" id="CHEBI:18041"/>
        <dbReference type="ChEBI" id="CHEBI:57540"/>
        <dbReference type="ChEBI" id="CHEBI:57945"/>
        <dbReference type="EC" id="1.2.1.22"/>
    </reaction>
</comment>
<dbReference type="InterPro" id="IPR016162">
    <property type="entry name" value="Ald_DH_N"/>
</dbReference>
<dbReference type="AlphaFoldDB" id="A0A076LB92"/>
<proteinExistence type="inferred from homology"/>
<keyword evidence="7" id="KW-0520">NAD</keyword>
<evidence type="ECO:0000256" key="5">
    <source>
        <dbReference type="ARBA" id="ARBA00019663"/>
    </source>
</evidence>
<protein>
    <recommendedName>
        <fullName evidence="5">Lactaldehyde dehydrogenase</fullName>
        <ecNumber evidence="4">1.2.1.22</ecNumber>
    </recommendedName>
</protein>
<dbReference type="GO" id="GO:0008911">
    <property type="term" value="F:lactaldehyde dehydrogenase (NAD+) activity"/>
    <property type="evidence" value="ECO:0007669"/>
    <property type="project" value="UniProtKB-EC"/>
</dbReference>
<dbReference type="OrthoDB" id="6342at2157"/>
<comment type="similarity">
    <text evidence="2">Belongs to the aldehyde dehydrogenase family.</text>
</comment>
<accession>A0A076LB92</accession>
<evidence type="ECO:0000256" key="7">
    <source>
        <dbReference type="ARBA" id="ARBA00023027"/>
    </source>
</evidence>
<organism evidence="10 11">
    <name type="scientific">Methanocaldococcus bathoardescens</name>
    <dbReference type="NCBI Taxonomy" id="1301915"/>
    <lineage>
        <taxon>Archaea</taxon>
        <taxon>Methanobacteriati</taxon>
        <taxon>Methanobacteriota</taxon>
        <taxon>Methanomada group</taxon>
        <taxon>Methanococci</taxon>
        <taxon>Methanococcales</taxon>
        <taxon>Methanocaldococcaceae</taxon>
        <taxon>Methanocaldococcus</taxon>
    </lineage>
</organism>
<dbReference type="RefSeq" id="WP_048201643.1">
    <property type="nucleotide sequence ID" value="NZ_CP009149.1"/>
</dbReference>
<dbReference type="SUPFAM" id="SSF53720">
    <property type="entry name" value="ALDH-like"/>
    <property type="match status" value="1"/>
</dbReference>
<dbReference type="STRING" id="1301915.JH146_0607"/>
<dbReference type="UniPathway" id="UPA00071"/>
<dbReference type="Gene3D" id="3.40.309.10">
    <property type="entry name" value="Aldehyde Dehydrogenase, Chain A, domain 2"/>
    <property type="match status" value="1"/>
</dbReference>
<dbReference type="PANTHER" id="PTHR42991:SF1">
    <property type="entry name" value="ALDEHYDE DEHYDROGENASE"/>
    <property type="match status" value="1"/>
</dbReference>
<sequence>MFIDGKWIDREDIEVINPYSLEVIKKIPALSREEVKEAIDIAEKYKEVMRNLSITKRYNILMRIAKEIKEKKEELAKILAIDAGKPIKQARVEVERSIGTFKLAAFYVKEFRDEVIPSDDRLIFTKREPVGIVGAITPFNFPLNLSAHKIAPAIATGNVIVHHPSSKAPLVCIELAKIIEKVLKKYNVPLGVYNLLTGAGEVVGDEIVVNEKVNMISFTGSVKVGEIITKKAGFKKITLELGGVNPNIILKDANLEKAVNSLIKGSFIYAGQVCISVGMILVDESIADKFIEMFVNKAKELNVGNPLDEKTDVGPLISVEHAEWVEKIVEKAIDEGGKLLLGGKRDKALFYPTILEVDRDNILCRTETFAPVVPIIRTTEEEMIDIANSTEYGLHSAIFTNDINKALKFAENLEFGGVVINDSSLFRQDNMPFGGVRKSGLGREGIKYAIEEMSNIKTIIISK</sequence>
<dbReference type="InterPro" id="IPR015590">
    <property type="entry name" value="Aldehyde_DH_dom"/>
</dbReference>
<evidence type="ECO:0000259" key="9">
    <source>
        <dbReference type="Pfam" id="PF00171"/>
    </source>
</evidence>
<dbReference type="CDD" id="cd07145">
    <property type="entry name" value="ALDH_LactADH_F420-Bios"/>
    <property type="match status" value="1"/>
</dbReference>
<evidence type="ECO:0000256" key="1">
    <source>
        <dbReference type="ARBA" id="ARBA00005036"/>
    </source>
</evidence>
<dbReference type="InterPro" id="IPR053404">
    <property type="entry name" value="Lactaldehyde_DH"/>
</dbReference>
<gene>
    <name evidence="10" type="ORF">JH146_0607</name>
</gene>
<evidence type="ECO:0000256" key="4">
    <source>
        <dbReference type="ARBA" id="ARBA00013052"/>
    </source>
</evidence>
<dbReference type="Proteomes" id="UP000028781">
    <property type="component" value="Chromosome"/>
</dbReference>
<dbReference type="PANTHER" id="PTHR42991">
    <property type="entry name" value="ALDEHYDE DEHYDROGENASE"/>
    <property type="match status" value="1"/>
</dbReference>
<keyword evidence="11" id="KW-1185">Reference proteome</keyword>
<dbReference type="FunFam" id="3.40.605.10:FF:000007">
    <property type="entry name" value="NAD/NADP-dependent betaine aldehyde dehydrogenase"/>
    <property type="match status" value="1"/>
</dbReference>
<evidence type="ECO:0000256" key="2">
    <source>
        <dbReference type="ARBA" id="ARBA00009986"/>
    </source>
</evidence>
<dbReference type="GeneID" id="24891210"/>
<dbReference type="Pfam" id="PF00171">
    <property type="entry name" value="Aldedh"/>
    <property type="match status" value="1"/>
</dbReference>
<keyword evidence="6" id="KW-0560">Oxidoreductase</keyword>
<name>A0A076LB92_9EURY</name>
<dbReference type="InterPro" id="IPR051020">
    <property type="entry name" value="ALDH-related_metabolic_enz"/>
</dbReference>
<feature type="domain" description="Aldehyde dehydrogenase" evidence="9">
    <location>
        <begin position="7"/>
        <end position="459"/>
    </location>
</feature>
<dbReference type="InterPro" id="IPR016161">
    <property type="entry name" value="Ald_DH/histidinol_DH"/>
</dbReference>
<evidence type="ECO:0000256" key="8">
    <source>
        <dbReference type="ARBA" id="ARBA00049147"/>
    </source>
</evidence>
<comment type="pathway">
    <text evidence="1">Cofactor biosynthesis; coenzyme F420 biosynthesis.</text>
</comment>